<dbReference type="EMBL" id="CCEJ010000011">
    <property type="protein sequence ID" value="CDR35009.1"/>
    <property type="molecule type" value="Genomic_DNA"/>
</dbReference>
<sequence length="158" mass="18085">MNYARNQLIGSVVYKSTKKACNWCSQKLTRQTINKVSKDTNKIAERILVKDHLNRFHQAAENLTEIGQTNIRSLRGWAKSKGWRRFPNDGGPEKWGNLETRTWHVIIKPEASFRPGLQSGSNIPRFDARINHGQYINPFTGKVGGKEVGTHLPLEIRY</sequence>
<gene>
    <name evidence="1" type="ORF">CSEC_2203</name>
</gene>
<dbReference type="STRING" id="1437425.CSEC_2203"/>
<comment type="caution">
    <text evidence="1">The sequence shown here is derived from an EMBL/GenBank/DDBJ whole genome shotgun (WGS) entry which is preliminary data.</text>
</comment>
<keyword evidence="2" id="KW-1185">Reference proteome</keyword>
<evidence type="ECO:0000313" key="1">
    <source>
        <dbReference type="EMBL" id="CDR35009.1"/>
    </source>
</evidence>
<evidence type="ECO:0000313" key="2">
    <source>
        <dbReference type="Proteomes" id="UP000031552"/>
    </source>
</evidence>
<accession>A0A090E2Z9</accession>
<proteinExistence type="predicted"/>
<dbReference type="Proteomes" id="UP000031552">
    <property type="component" value="Unassembled WGS sequence"/>
</dbReference>
<protein>
    <submittedName>
        <fullName evidence="1">Uncharacterized protein</fullName>
    </submittedName>
</protein>
<reference evidence="1" key="1">
    <citation type="submission" date="2013-12" db="EMBL/GenBank/DDBJ databases">
        <authorList>
            <person name="Linke B."/>
        </authorList>
    </citation>
    <scope>NUCLEOTIDE SEQUENCE [LARGE SCALE GENOMIC DNA]</scope>
    <source>
        <strain evidence="1">CRIB-18</strain>
    </source>
</reference>
<dbReference type="AlphaFoldDB" id="A0A090E2Z9"/>
<organism evidence="1 2">
    <name type="scientific">Candidatus Criblamydia sequanensis CRIB-18</name>
    <dbReference type="NCBI Taxonomy" id="1437425"/>
    <lineage>
        <taxon>Bacteria</taxon>
        <taxon>Pseudomonadati</taxon>
        <taxon>Chlamydiota</taxon>
        <taxon>Chlamydiia</taxon>
        <taxon>Parachlamydiales</taxon>
        <taxon>Candidatus Criblamydiaceae</taxon>
        <taxon>Candidatus Criblamydia</taxon>
    </lineage>
</organism>
<dbReference type="RefSeq" id="WP_041018556.1">
    <property type="nucleotide sequence ID" value="NZ_CCEJ010000011.1"/>
</dbReference>
<reference evidence="1" key="2">
    <citation type="submission" date="2014-09" db="EMBL/GenBank/DDBJ databases">
        <title>Criblamydia sequanensis harbors a mega-plasmid encoding arsenite resistance.</title>
        <authorList>
            <person name="Bertelli C."/>
            <person name="Goesmann A."/>
            <person name="Greub G."/>
        </authorList>
    </citation>
    <scope>NUCLEOTIDE SEQUENCE [LARGE SCALE GENOMIC DNA]</scope>
    <source>
        <strain evidence="1">CRIB-18</strain>
    </source>
</reference>
<name>A0A090E2Z9_9BACT</name>